<keyword evidence="13" id="KW-1185">Reference proteome</keyword>
<dbReference type="InterPro" id="IPR008271">
    <property type="entry name" value="Ser/Thr_kinase_AS"/>
</dbReference>
<name>A0A3Q0IND4_DIACI</name>
<dbReference type="PROSITE" id="PS50011">
    <property type="entry name" value="PROTEIN_KINASE_DOM"/>
    <property type="match status" value="1"/>
</dbReference>
<keyword evidence="3 11" id="KW-0723">Serine/threonine-protein kinase</keyword>
<dbReference type="Gene3D" id="1.10.510.10">
    <property type="entry name" value="Transferase(Phosphotransferase) domain 1"/>
    <property type="match status" value="1"/>
</dbReference>
<dbReference type="SUPFAM" id="SSF56112">
    <property type="entry name" value="Protein kinase-like (PK-like)"/>
    <property type="match status" value="1"/>
</dbReference>
<dbReference type="GO" id="GO:0005737">
    <property type="term" value="C:cytoplasm"/>
    <property type="evidence" value="ECO:0007669"/>
    <property type="project" value="TreeGrafter"/>
</dbReference>
<dbReference type="OrthoDB" id="1732493at2759"/>
<evidence type="ECO:0000256" key="9">
    <source>
        <dbReference type="ARBA" id="ARBA00048367"/>
    </source>
</evidence>
<dbReference type="RefSeq" id="XP_026676169.1">
    <property type="nucleotide sequence ID" value="XM_026820368.1"/>
</dbReference>
<dbReference type="RefSeq" id="XP_026676171.1">
    <property type="nucleotide sequence ID" value="XM_026820370.1"/>
</dbReference>
<dbReference type="Pfam" id="PF00069">
    <property type="entry name" value="Pkinase"/>
    <property type="match status" value="1"/>
</dbReference>
<dbReference type="PROSITE" id="PS00108">
    <property type="entry name" value="PROTEIN_KINASE_ST"/>
    <property type="match status" value="1"/>
</dbReference>
<feature type="domain" description="Protein kinase" evidence="12">
    <location>
        <begin position="24"/>
        <end position="313"/>
    </location>
</feature>
<dbReference type="GO" id="GO:0010389">
    <property type="term" value="P:regulation of G2/M transition of mitotic cell cycle"/>
    <property type="evidence" value="ECO:0007669"/>
    <property type="project" value="TreeGrafter"/>
</dbReference>
<proteinExistence type="inferred from homology"/>
<evidence type="ECO:0000256" key="4">
    <source>
        <dbReference type="ARBA" id="ARBA00022679"/>
    </source>
</evidence>
<dbReference type="GO" id="GO:0004693">
    <property type="term" value="F:cyclin-dependent protein serine/threonine kinase activity"/>
    <property type="evidence" value="ECO:0007669"/>
    <property type="project" value="UniProtKB-EC"/>
</dbReference>
<dbReference type="GO" id="GO:0000082">
    <property type="term" value="P:G1/S transition of mitotic cell cycle"/>
    <property type="evidence" value="ECO:0007669"/>
    <property type="project" value="TreeGrafter"/>
</dbReference>
<dbReference type="PaxDb" id="121845-A0A3Q0IND4"/>
<keyword evidence="4" id="KW-0808">Transferase</keyword>
<feature type="binding site" evidence="10">
    <location>
        <position position="54"/>
    </location>
    <ligand>
        <name>ATP</name>
        <dbReference type="ChEBI" id="CHEBI:30616"/>
    </ligand>
</feature>
<dbReference type="KEGG" id="dci:103504933"/>
<dbReference type="GeneID" id="103504933"/>
<dbReference type="PANTHER" id="PTHR24056:SF472">
    <property type="entry name" value="CYCLIN-DEPENDENT KINASE 4, ISOFORM A"/>
    <property type="match status" value="1"/>
</dbReference>
<keyword evidence="5 10" id="KW-0547">Nucleotide-binding</keyword>
<dbReference type="GO" id="GO:0000307">
    <property type="term" value="C:cyclin-dependent protein kinase holoenzyme complex"/>
    <property type="evidence" value="ECO:0007669"/>
    <property type="project" value="TreeGrafter"/>
</dbReference>
<dbReference type="RefSeq" id="XP_026676168.1">
    <property type="nucleotide sequence ID" value="XM_026820367.1"/>
</dbReference>
<evidence type="ECO:0000259" key="12">
    <source>
        <dbReference type="PROSITE" id="PS50011"/>
    </source>
</evidence>
<dbReference type="FunFam" id="3.30.200.20:FF:000124">
    <property type="entry name" value="Cyclin-dependent kinase 4"/>
    <property type="match status" value="1"/>
</dbReference>
<evidence type="ECO:0000313" key="13">
    <source>
        <dbReference type="Proteomes" id="UP000079169"/>
    </source>
</evidence>
<comment type="catalytic activity">
    <reaction evidence="8">
        <text>L-threonyl-[protein] + ATP = O-phospho-L-threonyl-[protein] + ADP + H(+)</text>
        <dbReference type="Rhea" id="RHEA:46608"/>
        <dbReference type="Rhea" id="RHEA-COMP:11060"/>
        <dbReference type="Rhea" id="RHEA-COMP:11605"/>
        <dbReference type="ChEBI" id="CHEBI:15378"/>
        <dbReference type="ChEBI" id="CHEBI:30013"/>
        <dbReference type="ChEBI" id="CHEBI:30616"/>
        <dbReference type="ChEBI" id="CHEBI:61977"/>
        <dbReference type="ChEBI" id="CHEBI:456216"/>
        <dbReference type="EC" id="2.7.11.22"/>
    </reaction>
</comment>
<dbReference type="AlphaFoldDB" id="A0A3Q0IND4"/>
<dbReference type="GO" id="GO:0030332">
    <property type="term" value="F:cyclin binding"/>
    <property type="evidence" value="ECO:0007669"/>
    <property type="project" value="TreeGrafter"/>
</dbReference>
<dbReference type="InterPro" id="IPR017441">
    <property type="entry name" value="Protein_kinase_ATP_BS"/>
</dbReference>
<reference evidence="14 15" key="1">
    <citation type="submission" date="2025-04" db="UniProtKB">
        <authorList>
            <consortium name="RefSeq"/>
        </authorList>
    </citation>
    <scope>IDENTIFICATION</scope>
</reference>
<organism evidence="13 14">
    <name type="scientific">Diaphorina citri</name>
    <name type="common">Asian citrus psyllid</name>
    <dbReference type="NCBI Taxonomy" id="121845"/>
    <lineage>
        <taxon>Eukaryota</taxon>
        <taxon>Metazoa</taxon>
        <taxon>Ecdysozoa</taxon>
        <taxon>Arthropoda</taxon>
        <taxon>Hexapoda</taxon>
        <taxon>Insecta</taxon>
        <taxon>Pterygota</taxon>
        <taxon>Neoptera</taxon>
        <taxon>Paraneoptera</taxon>
        <taxon>Hemiptera</taxon>
        <taxon>Sternorrhyncha</taxon>
        <taxon>Psylloidea</taxon>
        <taxon>Psyllidae</taxon>
        <taxon>Diaphorininae</taxon>
        <taxon>Diaphorina</taxon>
    </lineage>
</organism>
<dbReference type="EC" id="2.7.11.22" evidence="2"/>
<gene>
    <name evidence="14 15 16" type="primary">LOC103504933</name>
</gene>
<evidence type="ECO:0000256" key="8">
    <source>
        <dbReference type="ARBA" id="ARBA00047811"/>
    </source>
</evidence>
<evidence type="ECO:0000256" key="11">
    <source>
        <dbReference type="RuleBase" id="RU000304"/>
    </source>
</evidence>
<evidence type="ECO:0000313" key="16">
    <source>
        <dbReference type="RefSeq" id="XP_026676171.1"/>
    </source>
</evidence>
<dbReference type="InterPro" id="IPR000719">
    <property type="entry name" value="Prot_kinase_dom"/>
</dbReference>
<dbReference type="Gene3D" id="3.30.200.20">
    <property type="entry name" value="Phosphorylase Kinase, domain 1"/>
    <property type="match status" value="1"/>
</dbReference>
<comment type="similarity">
    <text evidence="1">Belongs to the protein kinase superfamily. CMGC Ser/Thr protein kinase family. CDC2/CDKX subfamily.</text>
</comment>
<dbReference type="InterPro" id="IPR050108">
    <property type="entry name" value="CDK"/>
</dbReference>
<dbReference type="CDD" id="cd07838">
    <property type="entry name" value="STKc_CDK4_6_like"/>
    <property type="match status" value="1"/>
</dbReference>
<dbReference type="GO" id="GO:0010468">
    <property type="term" value="P:regulation of gene expression"/>
    <property type="evidence" value="ECO:0007669"/>
    <property type="project" value="TreeGrafter"/>
</dbReference>
<evidence type="ECO:0000256" key="3">
    <source>
        <dbReference type="ARBA" id="ARBA00022527"/>
    </source>
</evidence>
<evidence type="ECO:0000256" key="6">
    <source>
        <dbReference type="ARBA" id="ARBA00022777"/>
    </source>
</evidence>
<dbReference type="Proteomes" id="UP000079169">
    <property type="component" value="Unplaced"/>
</dbReference>
<evidence type="ECO:0000313" key="15">
    <source>
        <dbReference type="RefSeq" id="XP_026676169.1"/>
    </source>
</evidence>
<dbReference type="GO" id="GO:0007165">
    <property type="term" value="P:signal transduction"/>
    <property type="evidence" value="ECO:0007669"/>
    <property type="project" value="TreeGrafter"/>
</dbReference>
<keyword evidence="7 10" id="KW-0067">ATP-binding</keyword>
<evidence type="ECO:0000313" key="14">
    <source>
        <dbReference type="RefSeq" id="XP_026676168.1"/>
    </source>
</evidence>
<dbReference type="SMART" id="SM00220">
    <property type="entry name" value="S_TKc"/>
    <property type="match status" value="1"/>
</dbReference>
<dbReference type="GO" id="GO:0005524">
    <property type="term" value="F:ATP binding"/>
    <property type="evidence" value="ECO:0007669"/>
    <property type="project" value="UniProtKB-UniRule"/>
</dbReference>
<evidence type="ECO:0000256" key="1">
    <source>
        <dbReference type="ARBA" id="ARBA00006485"/>
    </source>
</evidence>
<accession>A0A3Q0IND4</accession>
<sequence length="321" mass="36686">MYEYSADTIQSLNLDSLDLGDKKYDELCQIGCGAYGTVFKARDLQNKGNYVAMKKLRVKLNEDGIPMSTLREISILKQLDTFEHPNIVRFFDVIHQNILSDERYLTVYLIFEHVDQDLGSYMEKCPPPGLSASKVKELTRQMLKGVDFLHSHRIIHRDLKPQNLLITRAGGLKIADFGLAKTFDYDMMLTSVVVTLWYRAPEILLNLGYGTPVDIWSIGCVMAEMWRLVPLFCASTEVEQLKCIFRVIGTPSMNEWPENISLMWSSFEQYSKVAFSAIFMDCCSKANSLLESMLTFNPADRISAADALEHPYFKEKENEPL</sequence>
<dbReference type="PROSITE" id="PS00107">
    <property type="entry name" value="PROTEIN_KINASE_ATP"/>
    <property type="match status" value="1"/>
</dbReference>
<evidence type="ECO:0000256" key="2">
    <source>
        <dbReference type="ARBA" id="ARBA00012425"/>
    </source>
</evidence>
<dbReference type="GO" id="GO:0005634">
    <property type="term" value="C:nucleus"/>
    <property type="evidence" value="ECO:0007669"/>
    <property type="project" value="TreeGrafter"/>
</dbReference>
<evidence type="ECO:0000256" key="10">
    <source>
        <dbReference type="PROSITE-ProRule" id="PRU10141"/>
    </source>
</evidence>
<evidence type="ECO:0000256" key="5">
    <source>
        <dbReference type="ARBA" id="ARBA00022741"/>
    </source>
</evidence>
<dbReference type="PANTHER" id="PTHR24056">
    <property type="entry name" value="CELL DIVISION PROTEIN KINASE"/>
    <property type="match status" value="1"/>
</dbReference>
<comment type="catalytic activity">
    <reaction evidence="9">
        <text>L-seryl-[protein] + ATP = O-phospho-L-seryl-[protein] + ADP + H(+)</text>
        <dbReference type="Rhea" id="RHEA:17989"/>
        <dbReference type="Rhea" id="RHEA-COMP:9863"/>
        <dbReference type="Rhea" id="RHEA-COMP:11604"/>
        <dbReference type="ChEBI" id="CHEBI:15378"/>
        <dbReference type="ChEBI" id="CHEBI:29999"/>
        <dbReference type="ChEBI" id="CHEBI:30616"/>
        <dbReference type="ChEBI" id="CHEBI:83421"/>
        <dbReference type="ChEBI" id="CHEBI:456216"/>
        <dbReference type="EC" id="2.7.11.22"/>
    </reaction>
</comment>
<dbReference type="STRING" id="121845.A0A3Q0IND4"/>
<keyword evidence="6" id="KW-0418">Kinase</keyword>
<protein>
    <recommendedName>
        <fullName evidence="2">cyclin-dependent kinase</fullName>
        <ecNumber evidence="2">2.7.11.22</ecNumber>
    </recommendedName>
</protein>
<dbReference type="InterPro" id="IPR011009">
    <property type="entry name" value="Kinase-like_dom_sf"/>
</dbReference>
<evidence type="ECO:0000256" key="7">
    <source>
        <dbReference type="ARBA" id="ARBA00022840"/>
    </source>
</evidence>
<dbReference type="FunFam" id="1.10.510.10:FF:000624">
    <property type="entry name" value="Mitogen-activated protein kinase"/>
    <property type="match status" value="1"/>
</dbReference>